<evidence type="ECO:0000256" key="5">
    <source>
        <dbReference type="RuleBase" id="RU367024"/>
    </source>
</evidence>
<evidence type="ECO:0000313" key="10">
    <source>
        <dbReference type="Proteomes" id="UP000215902"/>
    </source>
</evidence>
<dbReference type="InterPro" id="IPR008181">
    <property type="entry name" value="dUTPase"/>
</dbReference>
<evidence type="ECO:0000313" key="9">
    <source>
        <dbReference type="EMBL" id="PAA65116.1"/>
    </source>
</evidence>
<evidence type="ECO:0000256" key="3">
    <source>
        <dbReference type="ARBA" id="ARBA00022801"/>
    </source>
</evidence>
<dbReference type="NCBIfam" id="TIGR00576">
    <property type="entry name" value="dut"/>
    <property type="match status" value="1"/>
</dbReference>
<dbReference type="STRING" id="282301.A0A267EUJ2"/>
<feature type="region of interest" description="Disordered" evidence="6">
    <location>
        <begin position="140"/>
        <end position="198"/>
    </location>
</feature>
<comment type="pathway">
    <text evidence="1 5">Pyrimidine metabolism; dUMP biosynthesis; dUMP from dCTP (dUTP route): step 2/2.</text>
</comment>
<dbReference type="PANTHER" id="PTHR11241">
    <property type="entry name" value="DEOXYURIDINE 5'-TRIPHOSPHATE NUCLEOTIDOHYDROLASE"/>
    <property type="match status" value="1"/>
</dbReference>
<keyword evidence="4 5" id="KW-0546">Nucleotide metabolism</keyword>
<comment type="catalytic activity">
    <reaction evidence="5">
        <text>dUTP + H2O = dUMP + diphosphate + H(+)</text>
        <dbReference type="Rhea" id="RHEA:10248"/>
        <dbReference type="ChEBI" id="CHEBI:15377"/>
        <dbReference type="ChEBI" id="CHEBI:15378"/>
        <dbReference type="ChEBI" id="CHEBI:33019"/>
        <dbReference type="ChEBI" id="CHEBI:61555"/>
        <dbReference type="ChEBI" id="CHEBI:246422"/>
        <dbReference type="EC" id="3.6.1.23"/>
    </reaction>
</comment>
<dbReference type="Pfam" id="PF00692">
    <property type="entry name" value="dUTPase"/>
    <property type="match status" value="1"/>
</dbReference>
<keyword evidence="10" id="KW-1185">Reference proteome</keyword>
<reference evidence="9 10" key="1">
    <citation type="submission" date="2017-06" db="EMBL/GenBank/DDBJ databases">
        <title>A platform for efficient transgenesis in Macrostomum lignano, a flatworm model organism for stem cell research.</title>
        <authorList>
            <person name="Berezikov E."/>
        </authorList>
    </citation>
    <scope>NUCLEOTIDE SEQUENCE [LARGE SCALE GENOMIC DNA]</scope>
    <source>
        <strain evidence="9">DV1</strain>
        <tissue evidence="9">Whole organism</tissue>
    </source>
</reference>
<comment type="cofactor">
    <cofactor evidence="5">
        <name>Mg(2+)</name>
        <dbReference type="ChEBI" id="CHEBI:18420"/>
    </cofactor>
</comment>
<protein>
    <recommendedName>
        <fullName evidence="5">Deoxyuridine 5'-triphosphate nucleotidohydrolase</fullName>
        <shortName evidence="5">dUTPase</shortName>
        <ecNumber evidence="5">3.6.1.23</ecNumber>
    </recommendedName>
    <alternativeName>
        <fullName evidence="5">dUTP pyrophosphatase</fullName>
    </alternativeName>
</protein>
<comment type="caution">
    <text evidence="9">The sequence shown here is derived from an EMBL/GenBank/DDBJ whole genome shotgun (WGS) entry which is preliminary data.</text>
</comment>
<dbReference type="InterPro" id="IPR033704">
    <property type="entry name" value="dUTPase_trimeric"/>
</dbReference>
<organism evidence="9 10">
    <name type="scientific">Macrostomum lignano</name>
    <dbReference type="NCBI Taxonomy" id="282301"/>
    <lineage>
        <taxon>Eukaryota</taxon>
        <taxon>Metazoa</taxon>
        <taxon>Spiralia</taxon>
        <taxon>Lophotrochozoa</taxon>
        <taxon>Platyhelminthes</taxon>
        <taxon>Rhabditophora</taxon>
        <taxon>Macrostomorpha</taxon>
        <taxon>Macrostomida</taxon>
        <taxon>Macrostomidae</taxon>
        <taxon>Macrostomum</taxon>
    </lineage>
</organism>
<dbReference type="GO" id="GO:0046081">
    <property type="term" value="P:dUTP catabolic process"/>
    <property type="evidence" value="ECO:0007669"/>
    <property type="project" value="UniProtKB-UniRule"/>
</dbReference>
<evidence type="ECO:0000259" key="7">
    <source>
        <dbReference type="Pfam" id="PF00692"/>
    </source>
</evidence>
<feature type="non-terminal residue" evidence="9">
    <location>
        <position position="1"/>
    </location>
</feature>
<keyword evidence="5" id="KW-0479">Metal-binding</keyword>
<keyword evidence="3 5" id="KW-0378">Hydrolase</keyword>
<name>A0A267EUJ2_9PLAT</name>
<dbReference type="EMBL" id="NIVC01003758">
    <property type="protein sequence ID" value="PAA49924.1"/>
    <property type="molecule type" value="Genomic_DNA"/>
</dbReference>
<dbReference type="UniPathway" id="UPA00610">
    <property type="reaction ID" value="UER00666"/>
</dbReference>
<dbReference type="InterPro" id="IPR036157">
    <property type="entry name" value="dUTPase-like_sf"/>
</dbReference>
<evidence type="ECO:0000256" key="2">
    <source>
        <dbReference type="ARBA" id="ARBA00006581"/>
    </source>
</evidence>
<dbReference type="GO" id="GO:0006226">
    <property type="term" value="P:dUMP biosynthetic process"/>
    <property type="evidence" value="ECO:0007669"/>
    <property type="project" value="UniProtKB-UniRule"/>
</dbReference>
<keyword evidence="5" id="KW-0460">Magnesium</keyword>
<evidence type="ECO:0000256" key="1">
    <source>
        <dbReference type="ARBA" id="ARBA00005142"/>
    </source>
</evidence>
<dbReference type="AlphaFoldDB" id="A0A267EUJ2"/>
<proteinExistence type="inferred from homology"/>
<dbReference type="EMBL" id="NIVC01001680">
    <property type="protein sequence ID" value="PAA65116.1"/>
    <property type="molecule type" value="Genomic_DNA"/>
</dbReference>
<feature type="domain" description="dUTPase-like" evidence="7">
    <location>
        <begin position="28"/>
        <end position="137"/>
    </location>
</feature>
<accession>A0A267EUJ2</accession>
<feature type="compositionally biased region" description="Basic and acidic residues" evidence="6">
    <location>
        <begin position="144"/>
        <end position="167"/>
    </location>
</feature>
<dbReference type="Gene3D" id="2.70.40.10">
    <property type="match status" value="1"/>
</dbReference>
<dbReference type="CDD" id="cd07557">
    <property type="entry name" value="trimeric_dUTPase"/>
    <property type="match status" value="1"/>
</dbReference>
<evidence type="ECO:0000256" key="4">
    <source>
        <dbReference type="ARBA" id="ARBA00023080"/>
    </source>
</evidence>
<feature type="compositionally biased region" description="Gly residues" evidence="6">
    <location>
        <begin position="189"/>
        <end position="198"/>
    </location>
</feature>
<evidence type="ECO:0000313" key="8">
    <source>
        <dbReference type="EMBL" id="PAA49924.1"/>
    </source>
</evidence>
<dbReference type="GO" id="GO:0000287">
    <property type="term" value="F:magnesium ion binding"/>
    <property type="evidence" value="ECO:0007669"/>
    <property type="project" value="UniProtKB-UniRule"/>
</dbReference>
<dbReference type="OrthoDB" id="419889at2759"/>
<dbReference type="InterPro" id="IPR029054">
    <property type="entry name" value="dUTPase-like"/>
</dbReference>
<dbReference type="EC" id="3.6.1.23" evidence="5"/>
<comment type="similarity">
    <text evidence="2 5">Belongs to the dUTPase family.</text>
</comment>
<gene>
    <name evidence="9" type="ORF">BOX15_Mlig015379g1</name>
    <name evidence="8" type="ORF">BOX15_Mlig015379g3</name>
</gene>
<dbReference type="PANTHER" id="PTHR11241:SF0">
    <property type="entry name" value="DEOXYURIDINE 5'-TRIPHOSPHATE NUCLEOTIDOHYDROLASE"/>
    <property type="match status" value="1"/>
</dbReference>
<dbReference type="Proteomes" id="UP000215902">
    <property type="component" value="Unassembled WGS sequence"/>
</dbReference>
<dbReference type="GO" id="GO:0004170">
    <property type="term" value="F:dUTP diphosphatase activity"/>
    <property type="evidence" value="ECO:0007669"/>
    <property type="project" value="UniProtKB-UniRule"/>
</dbReference>
<sequence length="198" mass="21250">ICTLRNMDSTGCSSVDEELRIFLEEAGAKIPQRATERSVGYDLASLEKKTITAQSWCVLDTGISIDLPDGTYGRIASRSGLAARYGIVAGGGVIDPDYIGQLQVILFNHSTCDFKVEPGDRIAQLVLERVATPSVVVNRAGRPGKKEGEEVKTRAHDEGLVNDDDKTIPVLVDEEENEGPIEPPKRIRGTGGLGSTGI</sequence>
<comment type="function">
    <text evidence="5">Involved in nucleotide metabolism via production of dUMP, the immediate precursor of thymidine nucleotides, and decreases the intracellular concentration of dUTP so that uracil cannot be incorporated into DNA.</text>
</comment>
<evidence type="ECO:0000256" key="6">
    <source>
        <dbReference type="SAM" id="MobiDB-lite"/>
    </source>
</evidence>
<dbReference type="SUPFAM" id="SSF51283">
    <property type="entry name" value="dUTPase-like"/>
    <property type="match status" value="1"/>
</dbReference>